<dbReference type="Pfam" id="PF01094">
    <property type="entry name" value="ANF_receptor"/>
    <property type="match status" value="1"/>
</dbReference>
<comment type="caution">
    <text evidence="9">The sequence shown here is derived from an EMBL/GenBank/DDBJ whole genome shotgun (WGS) entry which is preliminary data.</text>
</comment>
<evidence type="ECO:0000313" key="10">
    <source>
        <dbReference type="Proteomes" id="UP001176940"/>
    </source>
</evidence>
<dbReference type="EMBL" id="CAUEEQ010027172">
    <property type="protein sequence ID" value="CAJ0947711.1"/>
    <property type="molecule type" value="Genomic_DNA"/>
</dbReference>
<keyword evidence="3" id="KW-1133">Transmembrane helix</keyword>
<feature type="signal peptide" evidence="7">
    <location>
        <begin position="1"/>
        <end position="22"/>
    </location>
</feature>
<evidence type="ECO:0000259" key="8">
    <source>
        <dbReference type="Pfam" id="PF01094"/>
    </source>
</evidence>
<accession>A0ABN9LSL3</accession>
<evidence type="ECO:0000256" key="3">
    <source>
        <dbReference type="ARBA" id="ARBA00022989"/>
    </source>
</evidence>
<dbReference type="InterPro" id="IPR001828">
    <property type="entry name" value="ANF_lig-bd_rcpt"/>
</dbReference>
<organism evidence="9 10">
    <name type="scientific">Ranitomeya imitator</name>
    <name type="common">mimic poison frog</name>
    <dbReference type="NCBI Taxonomy" id="111125"/>
    <lineage>
        <taxon>Eukaryota</taxon>
        <taxon>Metazoa</taxon>
        <taxon>Chordata</taxon>
        <taxon>Craniata</taxon>
        <taxon>Vertebrata</taxon>
        <taxon>Euteleostomi</taxon>
        <taxon>Amphibia</taxon>
        <taxon>Batrachia</taxon>
        <taxon>Anura</taxon>
        <taxon>Neobatrachia</taxon>
        <taxon>Hyloidea</taxon>
        <taxon>Dendrobatidae</taxon>
        <taxon>Dendrobatinae</taxon>
        <taxon>Ranitomeya</taxon>
    </lineage>
</organism>
<evidence type="ECO:0000256" key="7">
    <source>
        <dbReference type="SAM" id="SignalP"/>
    </source>
</evidence>
<reference evidence="9" key="1">
    <citation type="submission" date="2023-07" db="EMBL/GenBank/DDBJ databases">
        <authorList>
            <person name="Stuckert A."/>
        </authorList>
    </citation>
    <scope>NUCLEOTIDE SEQUENCE</scope>
</reference>
<evidence type="ECO:0000313" key="9">
    <source>
        <dbReference type="EMBL" id="CAJ0947711.1"/>
    </source>
</evidence>
<dbReference type="PANTHER" id="PTHR24061">
    <property type="entry name" value="CALCIUM-SENSING RECEPTOR-RELATED"/>
    <property type="match status" value="1"/>
</dbReference>
<feature type="domain" description="Receptor ligand binding region" evidence="8">
    <location>
        <begin position="86"/>
        <end position="481"/>
    </location>
</feature>
<evidence type="ECO:0000256" key="2">
    <source>
        <dbReference type="ARBA" id="ARBA00022692"/>
    </source>
</evidence>
<dbReference type="SUPFAM" id="SSF53822">
    <property type="entry name" value="Periplasmic binding protein-like I"/>
    <property type="match status" value="1"/>
</dbReference>
<dbReference type="PRINTS" id="PR00592">
    <property type="entry name" value="CASENSINGR"/>
</dbReference>
<dbReference type="InterPro" id="IPR000337">
    <property type="entry name" value="GPCR_3"/>
</dbReference>
<dbReference type="Proteomes" id="UP001176940">
    <property type="component" value="Unassembled WGS sequence"/>
</dbReference>
<keyword evidence="6" id="KW-0325">Glycoprotein</keyword>
<proteinExistence type="predicted"/>
<keyword evidence="5" id="KW-0675">Receptor</keyword>
<protein>
    <recommendedName>
        <fullName evidence="8">Receptor ligand binding region domain-containing protein</fullName>
    </recommendedName>
</protein>
<evidence type="ECO:0000256" key="1">
    <source>
        <dbReference type="ARBA" id="ARBA00004141"/>
    </source>
</evidence>
<gene>
    <name evidence="9" type="ORF">RIMI_LOCUS11797888</name>
</gene>
<keyword evidence="4" id="KW-0472">Membrane</keyword>
<dbReference type="PRINTS" id="PR00248">
    <property type="entry name" value="GPCRMGR"/>
</dbReference>
<dbReference type="PANTHER" id="PTHR24061:SF559">
    <property type="entry name" value="EXTRACELLULAR CALCIUM-SENSING RECEPTOR-LIKE"/>
    <property type="match status" value="1"/>
</dbReference>
<dbReference type="InterPro" id="IPR028082">
    <property type="entry name" value="Peripla_BP_I"/>
</dbReference>
<keyword evidence="2" id="KW-0812">Transmembrane</keyword>
<feature type="chain" id="PRO_5046496357" description="Receptor ligand binding region domain-containing protein" evidence="7">
    <location>
        <begin position="23"/>
        <end position="542"/>
    </location>
</feature>
<keyword evidence="7" id="KW-0732">Signal</keyword>
<sequence>METTWKVFWALLLFSRIPVAYSTSDGSECKLMSTSELDWISQPGDIVIGVIIPLHLDRIYQKVSFEKGPSRTMCTMFHLESYQQIQALKFAIQEINNNTSILPNLTLGYQVYDSCNVLHYDLEGTLQVLTGFRTVIPNYRCLLDIPLGGVIGAAVSSNSLLLAHVLGLFRYPQISHFSTSRLLSDRTKFPSFFRTVPSDAFQSQGLAKLVLYFGWTWVGLVAVENDYGHQGIQLVKQEIVKAGACVAFTEYILVSRADRNAQQIVKIIKKSSAKVIIVFSTELDFIPIAEEMLRQNMREKIFVASEGWSTSSLFSAERFAPVFSGTIGLALYSGSIPGFKHFLQEIHSFSDLRQPWVKLFWEEVFNCTFLDMENGTKSRRCLGTESLTNVQSSYNDVSNLRATYNVYTAGHVFGKALNDLQTCKNGEGPFHNKTCADIWTFKPWQLLYYMKKVEVMLSNGKVFYFDENGDPPAVYDIVNWKQGPEGTIQLVKVGSYDTTTPRNGIFSIKTDVLLWDNGDRQVGLVICIMKNWMRRICFSYSR</sequence>
<evidence type="ECO:0000256" key="6">
    <source>
        <dbReference type="ARBA" id="ARBA00023180"/>
    </source>
</evidence>
<evidence type="ECO:0000256" key="4">
    <source>
        <dbReference type="ARBA" id="ARBA00023136"/>
    </source>
</evidence>
<comment type="subcellular location">
    <subcellularLocation>
        <location evidence="1">Membrane</location>
        <topology evidence="1">Multi-pass membrane protein</topology>
    </subcellularLocation>
</comment>
<dbReference type="Gene3D" id="3.40.50.2300">
    <property type="match status" value="2"/>
</dbReference>
<dbReference type="InterPro" id="IPR000068">
    <property type="entry name" value="GPCR_3_Ca_sens_rcpt-rel"/>
</dbReference>
<keyword evidence="10" id="KW-1185">Reference proteome</keyword>
<evidence type="ECO:0000256" key="5">
    <source>
        <dbReference type="ARBA" id="ARBA00023170"/>
    </source>
</evidence>
<name>A0ABN9LSL3_9NEOB</name>